<reference evidence="4" key="1">
    <citation type="submission" date="2020-07" db="EMBL/GenBank/DDBJ databases">
        <authorList>
            <person name="Lin J."/>
        </authorList>
    </citation>
    <scope>NUCLEOTIDE SEQUENCE</scope>
</reference>
<dbReference type="SMART" id="SM01065">
    <property type="entry name" value="CBM_2"/>
    <property type="match status" value="1"/>
</dbReference>
<dbReference type="Pfam" id="PF00686">
    <property type="entry name" value="CBM_20"/>
    <property type="match status" value="1"/>
</dbReference>
<sequence length="600" mass="66443">MAASLWRAVVGGGGGAAATAAEGAGAGVEFWNNPERAGWLTKQGEYIKTWRRRWFVLKQGKLFWFKDPFVTRASVPRGVIPVASCLTVKGAEDVLNRPFAFELSTPRETMYFIADSEKEKEEWINSIGRSIVQHSRSVTDAEVVDYDSRRQTPTRRGRSNPRGILLLISFLRLLAPLPSLSLTTQKRSSSAINGGRGEERVGFEGELRPPREHREQEEDRELLHLLQSSLHPIPPLFLSRTTTVTVKIAVASFGTILKEKEKEKEKGKKRRLLSLATLPSSSLSSLASPPPQEADEDAADASTLIGIPLKTSHVKFVLHKECLFGQRFLLVGDDPNIGSWDPSKAIPLEWSDGHVWTTELDLPIGKLIQFKFVLRGLSGEINWQPGPDRVLETWETAKTIVVSEDWDYAEHQKILEEVIPLDGEIHDTGIVAFDSKEIGEIIETQGESTVEDLLFGMNSDREKKQSENEGDLVLIPGLAPLAASENTLVDEAEDLEPSQSHMEEEPEASNTTLKEESLTLAETADCNDVEETKTSAVDCNDVKETKTSDDIFSAESVHSEECVHSEKSDACLTVDVLQSDMQWGHKILHQFLSSIGLGTA</sequence>
<dbReference type="PROSITE" id="PS51166">
    <property type="entry name" value="CBM20"/>
    <property type="match status" value="1"/>
</dbReference>
<accession>A0A6V7NUA1</accession>
<dbReference type="EMBL" id="LR862142">
    <property type="protein sequence ID" value="CAD1822127.1"/>
    <property type="molecule type" value="Genomic_DNA"/>
</dbReference>
<dbReference type="GO" id="GO:2001070">
    <property type="term" value="F:starch binding"/>
    <property type="evidence" value="ECO:0007669"/>
    <property type="project" value="InterPro"/>
</dbReference>
<dbReference type="InterPro" id="IPR011993">
    <property type="entry name" value="PH-like_dom_sf"/>
</dbReference>
<dbReference type="InterPro" id="IPR001849">
    <property type="entry name" value="PH_domain"/>
</dbReference>
<dbReference type="PROSITE" id="PS50003">
    <property type="entry name" value="PH_DOMAIN"/>
    <property type="match status" value="1"/>
</dbReference>
<dbReference type="SMART" id="SM00233">
    <property type="entry name" value="PH"/>
    <property type="match status" value="1"/>
</dbReference>
<dbReference type="Gene3D" id="2.60.40.10">
    <property type="entry name" value="Immunoglobulins"/>
    <property type="match status" value="1"/>
</dbReference>
<dbReference type="PANTHER" id="PTHR14336:SF8">
    <property type="entry name" value="PROTEIN OPY1"/>
    <property type="match status" value="1"/>
</dbReference>
<name>A0A6V7NUA1_ANACO</name>
<feature type="region of interest" description="Disordered" evidence="1">
    <location>
        <begin position="184"/>
        <end position="219"/>
    </location>
</feature>
<organism evidence="4">
    <name type="scientific">Ananas comosus var. bracteatus</name>
    <name type="common">red pineapple</name>
    <dbReference type="NCBI Taxonomy" id="296719"/>
    <lineage>
        <taxon>Eukaryota</taxon>
        <taxon>Viridiplantae</taxon>
        <taxon>Streptophyta</taxon>
        <taxon>Embryophyta</taxon>
        <taxon>Tracheophyta</taxon>
        <taxon>Spermatophyta</taxon>
        <taxon>Magnoliopsida</taxon>
        <taxon>Liliopsida</taxon>
        <taxon>Poales</taxon>
        <taxon>Bromeliaceae</taxon>
        <taxon>Bromelioideae</taxon>
        <taxon>Ananas</taxon>
    </lineage>
</organism>
<feature type="domain" description="CBM20" evidence="3">
    <location>
        <begin position="306"/>
        <end position="408"/>
    </location>
</feature>
<feature type="domain" description="PH" evidence="2">
    <location>
        <begin position="33"/>
        <end position="132"/>
    </location>
</feature>
<protein>
    <recommendedName>
        <fullName evidence="5">PH domain-containing protein</fullName>
    </recommendedName>
</protein>
<dbReference type="PANTHER" id="PTHR14336">
    <property type="entry name" value="TANDEM PH DOMAIN CONTAINING PROTEIN"/>
    <property type="match status" value="1"/>
</dbReference>
<proteinExistence type="predicted"/>
<dbReference type="InterPro" id="IPR051707">
    <property type="entry name" value="PI-Interact_SigTrans_Reg"/>
</dbReference>
<evidence type="ECO:0000259" key="2">
    <source>
        <dbReference type="PROSITE" id="PS50003"/>
    </source>
</evidence>
<dbReference type="Pfam" id="PF00169">
    <property type="entry name" value="PH"/>
    <property type="match status" value="1"/>
</dbReference>
<dbReference type="SUPFAM" id="SSF50729">
    <property type="entry name" value="PH domain-like"/>
    <property type="match status" value="1"/>
</dbReference>
<evidence type="ECO:0000256" key="1">
    <source>
        <dbReference type="SAM" id="MobiDB-lite"/>
    </source>
</evidence>
<dbReference type="AlphaFoldDB" id="A0A6V7NUA1"/>
<dbReference type="InterPro" id="IPR013783">
    <property type="entry name" value="Ig-like_fold"/>
</dbReference>
<feature type="region of interest" description="Disordered" evidence="1">
    <location>
        <begin position="493"/>
        <end position="514"/>
    </location>
</feature>
<dbReference type="CDD" id="cd13276">
    <property type="entry name" value="PH_AtPH1"/>
    <property type="match status" value="1"/>
</dbReference>
<dbReference type="FunFam" id="2.30.29.30:FF:000286">
    <property type="entry name" value="PH-protein kinase domain containing protein"/>
    <property type="match status" value="1"/>
</dbReference>
<dbReference type="SUPFAM" id="SSF49452">
    <property type="entry name" value="Starch-binding domain-like"/>
    <property type="match status" value="1"/>
</dbReference>
<evidence type="ECO:0008006" key="5">
    <source>
        <dbReference type="Google" id="ProtNLM"/>
    </source>
</evidence>
<dbReference type="CDD" id="cd05467">
    <property type="entry name" value="CBM20"/>
    <property type="match status" value="1"/>
</dbReference>
<evidence type="ECO:0000259" key="3">
    <source>
        <dbReference type="PROSITE" id="PS51166"/>
    </source>
</evidence>
<dbReference type="Gene3D" id="2.30.29.30">
    <property type="entry name" value="Pleckstrin-homology domain (PH domain)/Phosphotyrosine-binding domain (PTB)"/>
    <property type="match status" value="1"/>
</dbReference>
<dbReference type="InterPro" id="IPR013784">
    <property type="entry name" value="Carb-bd-like_fold"/>
</dbReference>
<evidence type="ECO:0000313" key="4">
    <source>
        <dbReference type="EMBL" id="CAD1822127.1"/>
    </source>
</evidence>
<feature type="compositionally biased region" description="Basic and acidic residues" evidence="1">
    <location>
        <begin position="196"/>
        <end position="219"/>
    </location>
</feature>
<dbReference type="InterPro" id="IPR002044">
    <property type="entry name" value="CBM20"/>
</dbReference>
<gene>
    <name evidence="4" type="ORF">CB5_LOCUS5338</name>
</gene>